<keyword evidence="2" id="KW-1133">Transmembrane helix</keyword>
<evidence type="ECO:0000256" key="1">
    <source>
        <dbReference type="ARBA" id="ARBA00007362"/>
    </source>
</evidence>
<evidence type="ECO:0000256" key="2">
    <source>
        <dbReference type="SAM" id="Phobius"/>
    </source>
</evidence>
<organism evidence="4 5">
    <name type="scientific">Limnoraphis robusta CS-951</name>
    <dbReference type="NCBI Taxonomy" id="1637645"/>
    <lineage>
        <taxon>Bacteria</taxon>
        <taxon>Bacillati</taxon>
        <taxon>Cyanobacteriota</taxon>
        <taxon>Cyanophyceae</taxon>
        <taxon>Oscillatoriophycideae</taxon>
        <taxon>Oscillatoriales</taxon>
        <taxon>Sirenicapillariaceae</taxon>
        <taxon>Limnoraphis</taxon>
    </lineage>
</organism>
<feature type="transmembrane region" description="Helical" evidence="2">
    <location>
        <begin position="162"/>
        <end position="181"/>
    </location>
</feature>
<evidence type="ECO:0000259" key="3">
    <source>
        <dbReference type="Pfam" id="PF00892"/>
    </source>
</evidence>
<dbReference type="Pfam" id="PF00892">
    <property type="entry name" value="EamA"/>
    <property type="match status" value="2"/>
</dbReference>
<dbReference type="InterPro" id="IPR000620">
    <property type="entry name" value="EamA_dom"/>
</dbReference>
<feature type="domain" description="EamA" evidence="3">
    <location>
        <begin position="163"/>
        <end position="298"/>
    </location>
</feature>
<feature type="transmembrane region" description="Helical" evidence="2">
    <location>
        <begin position="12"/>
        <end position="30"/>
    </location>
</feature>
<dbReference type="PANTHER" id="PTHR22911">
    <property type="entry name" value="ACYL-MALONYL CONDENSING ENZYME-RELATED"/>
    <property type="match status" value="1"/>
</dbReference>
<name>A0A0F5YGA9_9CYAN</name>
<dbReference type="Proteomes" id="UP000033607">
    <property type="component" value="Unassembled WGS sequence"/>
</dbReference>
<comment type="caution">
    <text evidence="4">The sequence shown here is derived from an EMBL/GenBank/DDBJ whole genome shotgun (WGS) entry which is preliminary data.</text>
</comment>
<feature type="transmembrane region" description="Helical" evidence="2">
    <location>
        <begin position="255"/>
        <end position="275"/>
    </location>
</feature>
<feature type="transmembrane region" description="Helical" evidence="2">
    <location>
        <begin position="193"/>
        <end position="214"/>
    </location>
</feature>
<dbReference type="GO" id="GO:0016020">
    <property type="term" value="C:membrane"/>
    <property type="evidence" value="ECO:0007669"/>
    <property type="project" value="InterPro"/>
</dbReference>
<sequence>MQPSNSTSPWLIGLIVFIGVIAVSTGAILVRLATTTAEVNTVGFSLVMSASRLTFAALLLVPTWHKITWNSLQPGALFYAIIAGICLAFHFATWITSLSYTSIAASTTLVTTSPVWVAILSAIGLKEKPSKLTILGIFIALSGGIIIAIGDRNTTAVSQNPLLGNSLALIGAWAISFYLIFGRIAQKRGFQIGGYIAVAYTVAAVILLPLPFFFGTQYSGYPNLVYVYLILMAILPQLVGHTSFNWAVTRTSPTLVMLAILFEPVGASGLGYVFFREIPSLTVVGGAIVILIGVAIAVFGAKSNRV</sequence>
<protein>
    <submittedName>
        <fullName evidence="4">Membrane protein</fullName>
    </submittedName>
</protein>
<evidence type="ECO:0000313" key="4">
    <source>
        <dbReference type="EMBL" id="KKD37921.1"/>
    </source>
</evidence>
<gene>
    <name evidence="4" type="ORF">WN50_11685</name>
</gene>
<dbReference type="EMBL" id="LATL02000214">
    <property type="protein sequence ID" value="KKD37921.1"/>
    <property type="molecule type" value="Genomic_DNA"/>
</dbReference>
<feature type="transmembrane region" description="Helical" evidence="2">
    <location>
        <begin position="132"/>
        <end position="150"/>
    </location>
</feature>
<feature type="transmembrane region" description="Helical" evidence="2">
    <location>
        <begin position="226"/>
        <end position="248"/>
    </location>
</feature>
<dbReference type="RefSeq" id="WP_046278728.1">
    <property type="nucleotide sequence ID" value="NZ_LATL02000214.1"/>
</dbReference>
<dbReference type="SUPFAM" id="SSF103481">
    <property type="entry name" value="Multidrug resistance efflux transporter EmrE"/>
    <property type="match status" value="2"/>
</dbReference>
<comment type="similarity">
    <text evidence="1">Belongs to the EamA transporter family.</text>
</comment>
<feature type="transmembrane region" description="Helical" evidence="2">
    <location>
        <begin position="76"/>
        <end position="97"/>
    </location>
</feature>
<feature type="transmembrane region" description="Helical" evidence="2">
    <location>
        <begin position="281"/>
        <end position="301"/>
    </location>
</feature>
<evidence type="ECO:0000313" key="5">
    <source>
        <dbReference type="Proteomes" id="UP000033607"/>
    </source>
</evidence>
<dbReference type="PANTHER" id="PTHR22911:SF76">
    <property type="entry name" value="EAMA DOMAIN-CONTAINING PROTEIN"/>
    <property type="match status" value="1"/>
</dbReference>
<keyword evidence="2" id="KW-0472">Membrane</keyword>
<dbReference type="InterPro" id="IPR037185">
    <property type="entry name" value="EmrE-like"/>
</dbReference>
<dbReference type="AlphaFoldDB" id="A0A0F5YGA9"/>
<feature type="transmembrane region" description="Helical" evidence="2">
    <location>
        <begin position="103"/>
        <end position="125"/>
    </location>
</feature>
<proteinExistence type="inferred from homology"/>
<dbReference type="OrthoDB" id="9790852at2"/>
<dbReference type="PATRIC" id="fig|1637645.4.peg.4234"/>
<accession>A0A0F5YGA9</accession>
<keyword evidence="2" id="KW-0812">Transmembrane</keyword>
<reference evidence="4 5" key="1">
    <citation type="submission" date="2015-06" db="EMBL/GenBank/DDBJ databases">
        <title>Draft genome assembly of filamentous brackish cyanobacterium Limnoraphis robusta strain CS-951.</title>
        <authorList>
            <person name="Willis A."/>
            <person name="Parks M."/>
            <person name="Burford M.A."/>
        </authorList>
    </citation>
    <scope>NUCLEOTIDE SEQUENCE [LARGE SCALE GENOMIC DNA]</scope>
    <source>
        <strain evidence="4 5">CS-951</strain>
    </source>
</reference>
<feature type="domain" description="EamA" evidence="3">
    <location>
        <begin position="14"/>
        <end position="147"/>
    </location>
</feature>